<proteinExistence type="predicted"/>
<evidence type="ECO:0000313" key="3">
    <source>
        <dbReference type="EMBL" id="MFC1430176.1"/>
    </source>
</evidence>
<dbReference type="Proteomes" id="UP001592582">
    <property type="component" value="Unassembled WGS sequence"/>
</dbReference>
<dbReference type="EMBL" id="JBHEZY010000002">
    <property type="protein sequence ID" value="MFC1430176.1"/>
    <property type="molecule type" value="Genomic_DNA"/>
</dbReference>
<comment type="caution">
    <text evidence="2">The sequence shown here is derived from an EMBL/GenBank/DDBJ whole genome shotgun (WGS) entry which is preliminary data.</text>
</comment>
<name>A0ABV6V3F6_9ACTN</name>
<dbReference type="Gene3D" id="3.10.450.50">
    <property type="match status" value="1"/>
</dbReference>
<dbReference type="Proteomes" id="UP001592530">
    <property type="component" value="Unassembled WGS sequence"/>
</dbReference>
<feature type="domain" description="SnoaL-like" evidence="1">
    <location>
        <begin position="162"/>
        <end position="260"/>
    </location>
</feature>
<dbReference type="SUPFAM" id="SSF54427">
    <property type="entry name" value="NTF2-like"/>
    <property type="match status" value="1"/>
</dbReference>
<dbReference type="EMBL" id="JBHEZX010000001">
    <property type="protein sequence ID" value="MFC1408249.1"/>
    <property type="molecule type" value="Genomic_DNA"/>
</dbReference>
<sequence>MFWIPEFADAVLASHGGAASNDATTEFLQALRKGALPDPAADWPIDLVVDEPEHGRTTDRAAVVELLSSSAAWLRKTNAEVELIDSFSVGDRGVVEAEIVIDHPERGGERTLLPVVALAESHGGSATVRLYYSHWPLSGVNRLRPAILPAGAALPDDSVAVYFRSLAAGDAAGLVTAFAPGGTFREPSGGLFLHHGTEEIGPFFEGFFGYVGGIGLDICAVTDDGTHCAVEYICTNWGANRLVPQAGLGVYQRGPDGRLTAVRLYDDVVGP</sequence>
<reference evidence="4 5" key="1">
    <citation type="submission" date="2024-09" db="EMBL/GenBank/DDBJ databases">
        <authorList>
            <person name="Lee S.D."/>
        </authorList>
    </citation>
    <scope>NUCLEOTIDE SEQUENCE [LARGE SCALE GENOMIC DNA]</scope>
    <source>
        <strain evidence="2 5">N1-1</strain>
        <strain evidence="3 4">N1-3</strain>
    </source>
</reference>
<keyword evidence="5" id="KW-1185">Reference proteome</keyword>
<dbReference type="InterPro" id="IPR032710">
    <property type="entry name" value="NTF2-like_dom_sf"/>
</dbReference>
<evidence type="ECO:0000259" key="1">
    <source>
        <dbReference type="Pfam" id="PF12680"/>
    </source>
</evidence>
<dbReference type="Pfam" id="PF12680">
    <property type="entry name" value="SnoaL_2"/>
    <property type="match status" value="1"/>
</dbReference>
<organism evidence="2 5">
    <name type="scientific">Streptacidiphilus alkalitolerans</name>
    <dbReference type="NCBI Taxonomy" id="3342712"/>
    <lineage>
        <taxon>Bacteria</taxon>
        <taxon>Bacillati</taxon>
        <taxon>Actinomycetota</taxon>
        <taxon>Actinomycetes</taxon>
        <taxon>Kitasatosporales</taxon>
        <taxon>Streptomycetaceae</taxon>
        <taxon>Streptacidiphilus</taxon>
    </lineage>
</organism>
<gene>
    <name evidence="3" type="ORF">ACEZDB_05815</name>
    <name evidence="2" type="ORF">ACEZDG_03025</name>
</gene>
<evidence type="ECO:0000313" key="4">
    <source>
        <dbReference type="Proteomes" id="UP001592530"/>
    </source>
</evidence>
<dbReference type="InterPro" id="IPR037401">
    <property type="entry name" value="SnoaL-like"/>
</dbReference>
<protein>
    <submittedName>
        <fullName evidence="2">Nuclear transport factor 2 family protein</fullName>
    </submittedName>
</protein>
<evidence type="ECO:0000313" key="5">
    <source>
        <dbReference type="Proteomes" id="UP001592582"/>
    </source>
</evidence>
<dbReference type="RefSeq" id="WP_380501903.1">
    <property type="nucleotide sequence ID" value="NZ_JBHEZX010000001.1"/>
</dbReference>
<evidence type="ECO:0000313" key="2">
    <source>
        <dbReference type="EMBL" id="MFC1408249.1"/>
    </source>
</evidence>
<accession>A0ABV6V3F6</accession>